<feature type="non-terminal residue" evidence="1">
    <location>
        <position position="140"/>
    </location>
</feature>
<name>A0A699IFH0_TANCI</name>
<dbReference type="EMBL" id="BKCJ010263640">
    <property type="protein sequence ID" value="GEZ30812.1"/>
    <property type="molecule type" value="Genomic_DNA"/>
</dbReference>
<accession>A0A699IFH0</accession>
<comment type="caution">
    <text evidence="1">The sequence shown here is derived from an EMBL/GenBank/DDBJ whole genome shotgun (WGS) entry which is preliminary data.</text>
</comment>
<sequence length="140" mass="15690">MQKFSNCGYTKSVDLGSSPFLYSEPQNTFVYEGYYGNAVMMGNNGSVLSECSTICSNDTTTTRIIDTSNCFGISCCQTDIPQYLKSYNMNLRGLEREMGGDRACGSTYLLDKNSHQSARDGYSYIPTSLQWILSYHDHEQ</sequence>
<keyword evidence="1" id="KW-0418">Kinase</keyword>
<keyword evidence="1" id="KW-0808">Transferase</keyword>
<dbReference type="PANTHER" id="PTHR33491">
    <property type="entry name" value="OSJNBA0016N04.9 PROTEIN"/>
    <property type="match status" value="1"/>
</dbReference>
<protein>
    <submittedName>
        <fullName evidence="1">Protein kinase-like domain-containing protein</fullName>
    </submittedName>
</protein>
<evidence type="ECO:0000313" key="1">
    <source>
        <dbReference type="EMBL" id="GEZ30812.1"/>
    </source>
</evidence>
<organism evidence="1">
    <name type="scientific">Tanacetum cinerariifolium</name>
    <name type="common">Dalmatian daisy</name>
    <name type="synonym">Chrysanthemum cinerariifolium</name>
    <dbReference type="NCBI Taxonomy" id="118510"/>
    <lineage>
        <taxon>Eukaryota</taxon>
        <taxon>Viridiplantae</taxon>
        <taxon>Streptophyta</taxon>
        <taxon>Embryophyta</taxon>
        <taxon>Tracheophyta</taxon>
        <taxon>Spermatophyta</taxon>
        <taxon>Magnoliopsida</taxon>
        <taxon>eudicotyledons</taxon>
        <taxon>Gunneridae</taxon>
        <taxon>Pentapetalae</taxon>
        <taxon>asterids</taxon>
        <taxon>campanulids</taxon>
        <taxon>Asterales</taxon>
        <taxon>Asteraceae</taxon>
        <taxon>Asteroideae</taxon>
        <taxon>Anthemideae</taxon>
        <taxon>Anthemidinae</taxon>
        <taxon>Tanacetum</taxon>
    </lineage>
</organism>
<proteinExistence type="predicted"/>
<reference evidence="1" key="1">
    <citation type="journal article" date="2019" name="Sci. Rep.">
        <title>Draft genome of Tanacetum cinerariifolium, the natural source of mosquito coil.</title>
        <authorList>
            <person name="Yamashiro T."/>
            <person name="Shiraishi A."/>
            <person name="Satake H."/>
            <person name="Nakayama K."/>
        </authorList>
    </citation>
    <scope>NUCLEOTIDE SEQUENCE</scope>
</reference>
<dbReference type="AlphaFoldDB" id="A0A699IFH0"/>
<dbReference type="GO" id="GO:0016301">
    <property type="term" value="F:kinase activity"/>
    <property type="evidence" value="ECO:0007669"/>
    <property type="project" value="UniProtKB-KW"/>
</dbReference>
<gene>
    <name evidence="1" type="ORF">Tci_502785</name>
</gene>